<dbReference type="RefSeq" id="WP_344719162.1">
    <property type="nucleotide sequence ID" value="NZ_BAAAYG010000004.1"/>
</dbReference>
<dbReference type="Pfam" id="PF02893">
    <property type="entry name" value="GRAM"/>
    <property type="match status" value="1"/>
</dbReference>
<protein>
    <recommendedName>
        <fullName evidence="1">GRAM domain-containing protein</fullName>
    </recommendedName>
</protein>
<evidence type="ECO:0000313" key="3">
    <source>
        <dbReference type="Proteomes" id="UP001501736"/>
    </source>
</evidence>
<proteinExistence type="predicted"/>
<feature type="domain" description="GRAM" evidence="1">
    <location>
        <begin position="4"/>
        <end position="91"/>
    </location>
</feature>
<dbReference type="InterPro" id="IPR004182">
    <property type="entry name" value="GRAM"/>
</dbReference>
<reference evidence="3" key="1">
    <citation type="journal article" date="2019" name="Int. J. Syst. Evol. Microbiol.">
        <title>The Global Catalogue of Microorganisms (GCM) 10K type strain sequencing project: providing services to taxonomists for standard genome sequencing and annotation.</title>
        <authorList>
            <consortium name="The Broad Institute Genomics Platform"/>
            <consortium name="The Broad Institute Genome Sequencing Center for Infectious Disease"/>
            <person name="Wu L."/>
            <person name="Ma J."/>
        </authorList>
    </citation>
    <scope>NUCLEOTIDE SEQUENCE [LARGE SCALE GENOMIC DNA]</scope>
    <source>
        <strain evidence="3">JCM 11483</strain>
    </source>
</reference>
<gene>
    <name evidence="2" type="ORF">GCM10020260_11570</name>
</gene>
<evidence type="ECO:0000259" key="1">
    <source>
        <dbReference type="Pfam" id="PF02893"/>
    </source>
</evidence>
<evidence type="ECO:0000313" key="2">
    <source>
        <dbReference type="EMBL" id="GAA3283206.1"/>
    </source>
</evidence>
<comment type="caution">
    <text evidence="2">The sequence shown here is derived from an EMBL/GenBank/DDBJ whole genome shotgun (WGS) entry which is preliminary data.</text>
</comment>
<name>A0ABP6RB31_9MICC</name>
<dbReference type="Gene3D" id="2.30.29.30">
    <property type="entry name" value="Pleckstrin-homology domain (PH domain)/Phosphotyrosine-binding domain (PTB)"/>
    <property type="match status" value="1"/>
</dbReference>
<sequence>MKTELDAGETVLKSSNANLQRGAETVGGRLHLTDRRLIFESHAFNIQSGASVVGLGEIVDAEPVWTLFLNSIPVMPNSLAVRTRDGGELRFVLFGRKTWRREILQAAGRPTA</sequence>
<keyword evidence="3" id="KW-1185">Reference proteome</keyword>
<dbReference type="EMBL" id="BAAAYG010000004">
    <property type="protein sequence ID" value="GAA3283206.1"/>
    <property type="molecule type" value="Genomic_DNA"/>
</dbReference>
<organism evidence="2 3">
    <name type="scientific">Nesterenkonia halobia</name>
    <dbReference type="NCBI Taxonomy" id="37922"/>
    <lineage>
        <taxon>Bacteria</taxon>
        <taxon>Bacillati</taxon>
        <taxon>Actinomycetota</taxon>
        <taxon>Actinomycetes</taxon>
        <taxon>Micrococcales</taxon>
        <taxon>Micrococcaceae</taxon>
        <taxon>Nesterenkonia</taxon>
    </lineage>
</organism>
<accession>A0ABP6RB31</accession>
<dbReference type="Proteomes" id="UP001501736">
    <property type="component" value="Unassembled WGS sequence"/>
</dbReference>
<dbReference type="InterPro" id="IPR011993">
    <property type="entry name" value="PH-like_dom_sf"/>
</dbReference>